<sequence>MPSREDREWNRLAVHMDQFHSHFRYEFNRVYTLADGGFHKEGMTLPRFLREAQQLYTHLDMHHRIETYIFPVLAKKMPQFKEGARESGEHLKKHKGIHDGLEKYDAFLRNSLENQSEYNPTKLREIMDGFKEVLFTHLDEEVKDLGAESMKKAGWTLDEIRRIPM</sequence>
<dbReference type="RefSeq" id="XP_066080408.1">
    <property type="nucleotide sequence ID" value="XM_066224311.1"/>
</dbReference>
<dbReference type="AlphaFoldDB" id="A0AAX4K7H7"/>
<dbReference type="Gene3D" id="1.20.120.520">
    <property type="entry name" value="nmb1532 protein domain like"/>
    <property type="match status" value="1"/>
</dbReference>
<feature type="domain" description="Hemerythrin-like" evidence="1">
    <location>
        <begin position="15"/>
        <end position="144"/>
    </location>
</feature>
<gene>
    <name evidence="2" type="ORF">V865_000480</name>
</gene>
<reference evidence="2 3" key="1">
    <citation type="submission" date="2024-01" db="EMBL/GenBank/DDBJ databases">
        <title>Comparative genomics of Cryptococcus and Kwoniella reveals pathogenesis evolution and contrasting modes of karyotype evolution via chromosome fusion or intercentromeric recombination.</title>
        <authorList>
            <person name="Coelho M.A."/>
            <person name="David-Palma M."/>
            <person name="Shea T."/>
            <person name="Bowers K."/>
            <person name="McGinley-Smith S."/>
            <person name="Mohammad A.W."/>
            <person name="Gnirke A."/>
            <person name="Yurkov A.M."/>
            <person name="Nowrousian M."/>
            <person name="Sun S."/>
            <person name="Cuomo C.A."/>
            <person name="Heitman J."/>
        </authorList>
    </citation>
    <scope>NUCLEOTIDE SEQUENCE [LARGE SCALE GENOMIC DNA]</scope>
    <source>
        <strain evidence="2 3">PYCC6329</strain>
    </source>
</reference>
<protein>
    <recommendedName>
        <fullName evidence="1">Hemerythrin-like domain-containing protein</fullName>
    </recommendedName>
</protein>
<dbReference type="KEGG" id="ker:91099284"/>
<proteinExistence type="predicted"/>
<evidence type="ECO:0000313" key="3">
    <source>
        <dbReference type="Proteomes" id="UP001358614"/>
    </source>
</evidence>
<name>A0AAX4K7H7_9TREE</name>
<dbReference type="PANTHER" id="PTHR38048">
    <property type="entry name" value="EXPRESSED PROTEIN"/>
    <property type="match status" value="1"/>
</dbReference>
<keyword evidence="3" id="KW-1185">Reference proteome</keyword>
<dbReference type="GeneID" id="91099284"/>
<dbReference type="InterPro" id="IPR053206">
    <property type="entry name" value="Dimeric_xanthone_biosynth"/>
</dbReference>
<accession>A0AAX4K7H7</accession>
<evidence type="ECO:0000313" key="2">
    <source>
        <dbReference type="EMBL" id="WWD02441.1"/>
    </source>
</evidence>
<dbReference type="Proteomes" id="UP001358614">
    <property type="component" value="Chromosome 1"/>
</dbReference>
<dbReference type="PANTHER" id="PTHR38048:SF1">
    <property type="entry name" value="HEMERYTHRIN-LIKE DOMAIN-CONTAINING PROTEIN"/>
    <property type="match status" value="1"/>
</dbReference>
<organism evidence="2 3">
    <name type="scientific">Kwoniella europaea PYCC6329</name>
    <dbReference type="NCBI Taxonomy" id="1423913"/>
    <lineage>
        <taxon>Eukaryota</taxon>
        <taxon>Fungi</taxon>
        <taxon>Dikarya</taxon>
        <taxon>Basidiomycota</taxon>
        <taxon>Agaricomycotina</taxon>
        <taxon>Tremellomycetes</taxon>
        <taxon>Tremellales</taxon>
        <taxon>Cryptococcaceae</taxon>
        <taxon>Kwoniella</taxon>
    </lineage>
</organism>
<dbReference type="Pfam" id="PF01814">
    <property type="entry name" value="Hemerythrin"/>
    <property type="match status" value="1"/>
</dbReference>
<evidence type="ECO:0000259" key="1">
    <source>
        <dbReference type="Pfam" id="PF01814"/>
    </source>
</evidence>
<dbReference type="InterPro" id="IPR012312">
    <property type="entry name" value="Hemerythrin-like"/>
</dbReference>
<dbReference type="EMBL" id="CP144089">
    <property type="protein sequence ID" value="WWD02441.1"/>
    <property type="molecule type" value="Genomic_DNA"/>
</dbReference>